<dbReference type="EMBL" id="CAMXCT030006809">
    <property type="protein sequence ID" value="CAL4807724.1"/>
    <property type="molecule type" value="Genomic_DNA"/>
</dbReference>
<feature type="region of interest" description="Disordered" evidence="1">
    <location>
        <begin position="43"/>
        <end position="67"/>
    </location>
</feature>
<comment type="caution">
    <text evidence="2">The sequence shown here is derived from an EMBL/GenBank/DDBJ whole genome shotgun (WGS) entry which is preliminary data.</text>
</comment>
<evidence type="ECO:0000256" key="1">
    <source>
        <dbReference type="SAM" id="MobiDB-lite"/>
    </source>
</evidence>
<evidence type="ECO:0000313" key="4">
    <source>
        <dbReference type="Proteomes" id="UP001152797"/>
    </source>
</evidence>
<evidence type="ECO:0000313" key="2">
    <source>
        <dbReference type="EMBL" id="CAI4020412.1"/>
    </source>
</evidence>
<dbReference type="EMBL" id="CAMXCT010006809">
    <property type="protein sequence ID" value="CAI4020412.1"/>
    <property type="molecule type" value="Genomic_DNA"/>
</dbReference>
<organism evidence="2">
    <name type="scientific">Cladocopium goreaui</name>
    <dbReference type="NCBI Taxonomy" id="2562237"/>
    <lineage>
        <taxon>Eukaryota</taxon>
        <taxon>Sar</taxon>
        <taxon>Alveolata</taxon>
        <taxon>Dinophyceae</taxon>
        <taxon>Suessiales</taxon>
        <taxon>Symbiodiniaceae</taxon>
        <taxon>Cladocopium</taxon>
    </lineage>
</organism>
<dbReference type="EMBL" id="CAMXCT020006809">
    <property type="protein sequence ID" value="CAL1173787.1"/>
    <property type="molecule type" value="Genomic_DNA"/>
</dbReference>
<reference evidence="2" key="1">
    <citation type="submission" date="2022-10" db="EMBL/GenBank/DDBJ databases">
        <authorList>
            <person name="Chen Y."/>
            <person name="Dougan E. K."/>
            <person name="Chan C."/>
            <person name="Rhodes N."/>
            <person name="Thang M."/>
        </authorList>
    </citation>
    <scope>NUCLEOTIDE SEQUENCE</scope>
</reference>
<name>A0A9P1GSV5_9DINO</name>
<gene>
    <name evidence="2" type="ORF">C1SCF055_LOCUS44831</name>
</gene>
<protein>
    <submittedName>
        <fullName evidence="2">Uncharacterized protein</fullName>
    </submittedName>
</protein>
<sequence length="127" mass="14455">MPELVGTLGFPRIVARLEQYEQMNAIPAYKKMAKIMKDTMKQEEASEKVEPGWRSSASPEEIVKRQEAAQERARESYPHLILAWYAILNPFFGFEAQLKAANLIFHPVSLGDADTIPPIRAKQNLKK</sequence>
<dbReference type="Proteomes" id="UP001152797">
    <property type="component" value="Unassembled WGS sequence"/>
</dbReference>
<reference evidence="3 4" key="2">
    <citation type="submission" date="2024-05" db="EMBL/GenBank/DDBJ databases">
        <authorList>
            <person name="Chen Y."/>
            <person name="Shah S."/>
            <person name="Dougan E. K."/>
            <person name="Thang M."/>
            <person name="Chan C."/>
        </authorList>
    </citation>
    <scope>NUCLEOTIDE SEQUENCE [LARGE SCALE GENOMIC DNA]</scope>
</reference>
<evidence type="ECO:0000313" key="3">
    <source>
        <dbReference type="EMBL" id="CAL4807724.1"/>
    </source>
</evidence>
<proteinExistence type="predicted"/>
<keyword evidence="4" id="KW-1185">Reference proteome</keyword>
<dbReference type="AlphaFoldDB" id="A0A9P1GSV5"/>
<accession>A0A9P1GSV5</accession>
<feature type="non-terminal residue" evidence="2">
    <location>
        <position position="1"/>
    </location>
</feature>